<keyword evidence="8" id="KW-1185">Reference proteome</keyword>
<proteinExistence type="inferred from homology"/>
<dbReference type="RefSeq" id="WP_017014790.1">
    <property type="nucleotide sequence ID" value="NZ_AJYG02000063.1"/>
</dbReference>
<evidence type="ECO:0000256" key="6">
    <source>
        <dbReference type="SAM" id="Phobius"/>
    </source>
</evidence>
<feature type="transmembrane region" description="Helical" evidence="6">
    <location>
        <begin position="381"/>
        <end position="401"/>
    </location>
</feature>
<comment type="similarity">
    <text evidence="2">Belongs to the purine-cytosine permease (2.A.39) family.</text>
</comment>
<dbReference type="Gene3D" id="1.10.4160.10">
    <property type="entry name" value="Hydantoin permease"/>
    <property type="match status" value="1"/>
</dbReference>
<sequence>MATDNNYSLGPVPMAARKGVLSLTMVMLGLTFFSASMWTGGTLGTSLSFNDFFLAVLLGNLLLGIYTSILGYIGASSGLSTHLLARFSFGAKGSWLPSLILGGTQVGWFGVGVAMFALPVQKATGIDTNILIAVAGLAMTATVYFGIAALMILSAIAVPAIALLGGYSVLEAIDSVGGIEQLQSLSPENPLNFSTALALVVGSFISAGTLTADFVRFGKSPRTAVIVTMVAFFIGNSLMFIFGAAGGAATGQADISEVMMMQGLLIPAVIVLGLNIWTTNDNALYASGLGFSNITGLPSKYLSVANGIIGTLCALWLYNNFVGWLTFLSAAIPPIGGIIIADFIKNRERYKDFANAEFQTVNWAAIAGVAIGIAAGHLLPGVVPLNAVLGGAISFLILDMLNANKQNTSARV</sequence>
<feature type="transmembrane region" description="Helical" evidence="6">
    <location>
        <begin position="130"/>
        <end position="162"/>
    </location>
</feature>
<feature type="transmembrane region" description="Helical" evidence="6">
    <location>
        <begin position="191"/>
        <end position="212"/>
    </location>
</feature>
<accession>A0ABV4KXF1</accession>
<keyword evidence="4 6" id="KW-1133">Transmembrane helix</keyword>
<dbReference type="CDD" id="cd11484">
    <property type="entry name" value="SLC-NCS1sbd_CobB-like"/>
    <property type="match status" value="1"/>
</dbReference>
<dbReference type="Proteomes" id="UP001569154">
    <property type="component" value="Unassembled WGS sequence"/>
</dbReference>
<evidence type="ECO:0000313" key="8">
    <source>
        <dbReference type="Proteomes" id="UP001569154"/>
    </source>
</evidence>
<comment type="caution">
    <text evidence="7">The sequence shown here is derived from an EMBL/GenBank/DDBJ whole genome shotgun (WGS) entry which is preliminary data.</text>
</comment>
<keyword evidence="5 6" id="KW-0472">Membrane</keyword>
<dbReference type="Pfam" id="PF02133">
    <property type="entry name" value="Transp_cyt_pur"/>
    <property type="match status" value="1"/>
</dbReference>
<dbReference type="InterPro" id="IPR030191">
    <property type="entry name" value="CodB"/>
</dbReference>
<evidence type="ECO:0000256" key="3">
    <source>
        <dbReference type="ARBA" id="ARBA00022692"/>
    </source>
</evidence>
<protein>
    <submittedName>
        <fullName evidence="7">Cytosine permease</fullName>
    </submittedName>
</protein>
<reference evidence="7 8" key="1">
    <citation type="submission" date="2024-06" db="EMBL/GenBank/DDBJ databases">
        <authorList>
            <person name="Steensen K."/>
            <person name="Seneca J."/>
            <person name="Bartlau N."/>
            <person name="Yu A.X."/>
            <person name="Polz M.F."/>
        </authorList>
    </citation>
    <scope>NUCLEOTIDE SEQUENCE [LARGE SCALE GENOMIC DNA]</scope>
    <source>
        <strain evidence="7 8">1F260</strain>
    </source>
</reference>
<feature type="transmembrane region" description="Helical" evidence="6">
    <location>
        <begin position="299"/>
        <end position="318"/>
    </location>
</feature>
<feature type="transmembrane region" description="Helical" evidence="6">
    <location>
        <begin position="356"/>
        <end position="375"/>
    </location>
</feature>
<feature type="transmembrane region" description="Helical" evidence="6">
    <location>
        <begin position="224"/>
        <end position="246"/>
    </location>
</feature>
<dbReference type="NCBIfam" id="NF008241">
    <property type="entry name" value="PRK11017.1"/>
    <property type="match status" value="1"/>
</dbReference>
<feature type="transmembrane region" description="Helical" evidence="6">
    <location>
        <begin position="95"/>
        <end position="118"/>
    </location>
</feature>
<dbReference type="EMBL" id="JBGONM010000003">
    <property type="protein sequence ID" value="MEZ8079874.1"/>
    <property type="molecule type" value="Genomic_DNA"/>
</dbReference>
<organism evidence="7 8">
    <name type="scientific">Enterovibrio norvegicus</name>
    <dbReference type="NCBI Taxonomy" id="188144"/>
    <lineage>
        <taxon>Bacteria</taxon>
        <taxon>Pseudomonadati</taxon>
        <taxon>Pseudomonadota</taxon>
        <taxon>Gammaproteobacteria</taxon>
        <taxon>Vibrionales</taxon>
        <taxon>Vibrionaceae</taxon>
        <taxon>Enterovibrio</taxon>
    </lineage>
</organism>
<feature type="transmembrane region" description="Helical" evidence="6">
    <location>
        <begin position="52"/>
        <end position="75"/>
    </location>
</feature>
<feature type="transmembrane region" description="Helical" evidence="6">
    <location>
        <begin position="324"/>
        <end position="344"/>
    </location>
</feature>
<evidence type="ECO:0000256" key="2">
    <source>
        <dbReference type="ARBA" id="ARBA00008974"/>
    </source>
</evidence>
<keyword evidence="3 6" id="KW-0812">Transmembrane</keyword>
<name>A0ABV4KXF1_9GAMM</name>
<evidence type="ECO:0000256" key="1">
    <source>
        <dbReference type="ARBA" id="ARBA00004141"/>
    </source>
</evidence>
<feature type="transmembrane region" description="Helical" evidence="6">
    <location>
        <begin position="20"/>
        <end position="40"/>
    </location>
</feature>
<evidence type="ECO:0000256" key="5">
    <source>
        <dbReference type="ARBA" id="ARBA00023136"/>
    </source>
</evidence>
<comment type="subcellular location">
    <subcellularLocation>
        <location evidence="1">Membrane</location>
        <topology evidence="1">Multi-pass membrane protein</topology>
    </subcellularLocation>
</comment>
<dbReference type="InterPro" id="IPR001248">
    <property type="entry name" value="Pur-cyt_permease"/>
</dbReference>
<dbReference type="PANTHER" id="PTHR30569:SF0">
    <property type="entry name" value="CYTOSINE PERMEASE"/>
    <property type="match status" value="1"/>
</dbReference>
<feature type="transmembrane region" description="Helical" evidence="6">
    <location>
        <begin position="258"/>
        <end position="278"/>
    </location>
</feature>
<gene>
    <name evidence="7" type="primary">codB</name>
    <name evidence="7" type="ORF">ACED35_02045</name>
</gene>
<dbReference type="PANTHER" id="PTHR30569">
    <property type="entry name" value="CYTOSINE TRANSPORTER CODB"/>
    <property type="match status" value="1"/>
</dbReference>
<evidence type="ECO:0000256" key="4">
    <source>
        <dbReference type="ARBA" id="ARBA00022989"/>
    </source>
</evidence>
<evidence type="ECO:0000313" key="7">
    <source>
        <dbReference type="EMBL" id="MEZ8079874.1"/>
    </source>
</evidence>